<dbReference type="InterPro" id="IPR037393">
    <property type="entry name" value="Bud22/SRFB1"/>
</dbReference>
<dbReference type="Pfam" id="PF09073">
    <property type="entry name" value="BUD22"/>
    <property type="match status" value="1"/>
</dbReference>
<gene>
    <name evidence="8" type="ORF">Ocin01_04395</name>
</gene>
<feature type="region of interest" description="Disordered" evidence="6">
    <location>
        <begin position="302"/>
        <end position="450"/>
    </location>
</feature>
<proteinExistence type="predicted"/>
<feature type="compositionally biased region" description="Basic and acidic residues" evidence="6">
    <location>
        <begin position="331"/>
        <end position="352"/>
    </location>
</feature>
<feature type="compositionally biased region" description="Low complexity" evidence="6">
    <location>
        <begin position="246"/>
        <end position="257"/>
    </location>
</feature>
<dbReference type="PANTHER" id="PTHR23325">
    <property type="entry name" value="SERUM RESPONSE FACTOR-BINDING"/>
    <property type="match status" value="1"/>
</dbReference>
<dbReference type="GO" id="GO:0030686">
    <property type="term" value="C:90S preribosome"/>
    <property type="evidence" value="ECO:0007669"/>
    <property type="project" value="TreeGrafter"/>
</dbReference>
<organism evidence="8 9">
    <name type="scientific">Orchesella cincta</name>
    <name type="common">Springtail</name>
    <name type="synonym">Podura cincta</name>
    <dbReference type="NCBI Taxonomy" id="48709"/>
    <lineage>
        <taxon>Eukaryota</taxon>
        <taxon>Metazoa</taxon>
        <taxon>Ecdysozoa</taxon>
        <taxon>Arthropoda</taxon>
        <taxon>Hexapoda</taxon>
        <taxon>Collembola</taxon>
        <taxon>Entomobryomorpha</taxon>
        <taxon>Entomobryoidea</taxon>
        <taxon>Orchesellidae</taxon>
        <taxon>Orchesellinae</taxon>
        <taxon>Orchesella</taxon>
    </lineage>
</organism>
<keyword evidence="9" id="KW-1185">Reference proteome</keyword>
<dbReference type="OMA" id="GFQQNEP"/>
<feature type="coiled-coil region" evidence="5">
    <location>
        <begin position="81"/>
        <end position="121"/>
    </location>
</feature>
<feature type="compositionally biased region" description="Basic and acidic residues" evidence="6">
    <location>
        <begin position="436"/>
        <end position="446"/>
    </location>
</feature>
<feature type="region of interest" description="Disordered" evidence="6">
    <location>
        <begin position="189"/>
        <end position="285"/>
    </location>
</feature>
<name>A0A1D2NAK5_ORCCI</name>
<feature type="compositionally biased region" description="Polar residues" evidence="6">
    <location>
        <begin position="269"/>
        <end position="285"/>
    </location>
</feature>
<dbReference type="GO" id="GO:0005634">
    <property type="term" value="C:nucleus"/>
    <property type="evidence" value="ECO:0007669"/>
    <property type="project" value="TreeGrafter"/>
</dbReference>
<evidence type="ECO:0000313" key="9">
    <source>
        <dbReference type="Proteomes" id="UP000094527"/>
    </source>
</evidence>
<evidence type="ECO:0000256" key="3">
    <source>
        <dbReference type="ARBA" id="ARBA00025646"/>
    </source>
</evidence>
<dbReference type="Proteomes" id="UP000094527">
    <property type="component" value="Unassembled WGS sequence"/>
</dbReference>
<evidence type="ECO:0000256" key="1">
    <source>
        <dbReference type="ARBA" id="ARBA00013459"/>
    </source>
</evidence>
<dbReference type="OrthoDB" id="3364872at2759"/>
<dbReference type="PANTHER" id="PTHR23325:SF1">
    <property type="entry name" value="SERUM RESPONSE FACTOR-BINDING PROTEIN 1"/>
    <property type="match status" value="1"/>
</dbReference>
<evidence type="ECO:0000256" key="6">
    <source>
        <dbReference type="SAM" id="MobiDB-lite"/>
    </source>
</evidence>
<comment type="function">
    <text evidence="3">May be involved in regulating transcriptional activation of cardiac genes during the aging process. May play a role in biosynthesis and/or processing of SLC2A4 in adipose cells.</text>
</comment>
<dbReference type="InterPro" id="IPR015158">
    <property type="entry name" value="Bud22_dom"/>
</dbReference>
<protein>
    <recommendedName>
        <fullName evidence="1">Serum response factor-binding protein 1</fullName>
    </recommendedName>
    <alternativeName>
        <fullName evidence="4">SRF-dependent transcription regulation-associated protein</fullName>
    </alternativeName>
</protein>
<reference evidence="8 9" key="1">
    <citation type="journal article" date="2016" name="Genome Biol. Evol.">
        <title>Gene Family Evolution Reflects Adaptation to Soil Environmental Stressors in the Genome of the Collembolan Orchesella cincta.</title>
        <authorList>
            <person name="Faddeeva-Vakhrusheva A."/>
            <person name="Derks M.F."/>
            <person name="Anvar S.Y."/>
            <person name="Agamennone V."/>
            <person name="Suring W."/>
            <person name="Smit S."/>
            <person name="van Straalen N.M."/>
            <person name="Roelofs D."/>
        </authorList>
    </citation>
    <scope>NUCLEOTIDE SEQUENCE [LARGE SCALE GENOMIC DNA]</scope>
    <source>
        <tissue evidence="8">Mixed pool</tissue>
    </source>
</reference>
<keyword evidence="2 5" id="KW-0175">Coiled coil</keyword>
<sequence length="467" mass="53322">MSSTFLYTRLLSPLQCGYDMDKYSVLFSMALKDTVRNGKVVKKIVRKKQASLNQPLTKRQELNNHIVCMRNTVNQVKVQITNRLNHQIRKYRKRKGNEEEKQKANRKADRLVEEIHALTKLKKDKASLYALLDTQKLDDVLNNNKASLEERVLARLSHHPLIQNDVKKYRDANPNWDMQISVLLEMTRQKKPKKEDATANIAGKADVDSVEKSKEDIKSESQADATIKTESQSESQDSSEEETQVKPKIVKPTPIKQNGNISKVDLGVKNSNTQTKPQSLLKNKSAGTVKVKFLKNLTELEEDSQERLTVDITKAPAVKRPKSGFFVGGVDEPKEDPPKDFQKPTYNRHPEIPSKPVFRKGKLVSKPPPRQASNFNQQRQGPPAKFGRPDNRFSGNSEPLESYPKRSRFSNDTNEKLLLRNPEQQQQQQPQQGPAEKLHPSWEAKKKQQQISLTAFKGKKITFDNDD</sequence>
<evidence type="ECO:0000259" key="7">
    <source>
        <dbReference type="Pfam" id="PF09073"/>
    </source>
</evidence>
<dbReference type="EMBL" id="LJIJ01000117">
    <property type="protein sequence ID" value="ODN02283.1"/>
    <property type="molecule type" value="Genomic_DNA"/>
</dbReference>
<evidence type="ECO:0000313" key="8">
    <source>
        <dbReference type="EMBL" id="ODN02283.1"/>
    </source>
</evidence>
<evidence type="ECO:0000256" key="5">
    <source>
        <dbReference type="SAM" id="Coils"/>
    </source>
</evidence>
<feature type="compositionally biased region" description="Polar residues" evidence="6">
    <location>
        <begin position="371"/>
        <end position="380"/>
    </location>
</feature>
<dbReference type="GO" id="GO:0030490">
    <property type="term" value="P:maturation of SSU-rRNA"/>
    <property type="evidence" value="ECO:0007669"/>
    <property type="project" value="TreeGrafter"/>
</dbReference>
<evidence type="ECO:0000256" key="4">
    <source>
        <dbReference type="ARBA" id="ARBA00033254"/>
    </source>
</evidence>
<dbReference type="STRING" id="48709.A0A1D2NAK5"/>
<accession>A0A1D2NAK5</accession>
<feature type="compositionally biased region" description="Basic and acidic residues" evidence="6">
    <location>
        <begin position="205"/>
        <end position="221"/>
    </location>
</feature>
<comment type="caution">
    <text evidence="8">The sequence shown here is derived from an EMBL/GenBank/DDBJ whole genome shotgun (WGS) entry which is preliminary data.</text>
</comment>
<evidence type="ECO:0000256" key="2">
    <source>
        <dbReference type="ARBA" id="ARBA00023054"/>
    </source>
</evidence>
<dbReference type="AlphaFoldDB" id="A0A1D2NAK5"/>
<feature type="domain" description="Bud22" evidence="7">
    <location>
        <begin position="399"/>
        <end position="464"/>
    </location>
</feature>